<reference evidence="1" key="1">
    <citation type="submission" date="2013-07" db="EMBL/GenBank/DDBJ databases">
        <title>The Genome Sequence of Cryptococcus bestiolae CBS10118.</title>
        <authorList>
            <consortium name="The Broad Institute Genome Sequencing Platform"/>
            <person name="Cuomo C."/>
            <person name="Litvintseva A."/>
            <person name="Chen Y."/>
            <person name="Heitman J."/>
            <person name="Sun S."/>
            <person name="Springer D."/>
            <person name="Dromer F."/>
            <person name="Young S.K."/>
            <person name="Zeng Q."/>
            <person name="Gargeya S."/>
            <person name="Fitzgerald M."/>
            <person name="Abouelleil A."/>
            <person name="Alvarado L."/>
            <person name="Berlin A.M."/>
            <person name="Chapman S.B."/>
            <person name="Dewar J."/>
            <person name="Goldberg J."/>
            <person name="Griggs A."/>
            <person name="Gujja S."/>
            <person name="Hansen M."/>
            <person name="Howarth C."/>
            <person name="Imamovic A."/>
            <person name="Larimer J."/>
            <person name="McCowan C."/>
            <person name="Murphy C."/>
            <person name="Pearson M."/>
            <person name="Priest M."/>
            <person name="Roberts A."/>
            <person name="Saif S."/>
            <person name="Shea T."/>
            <person name="Sykes S."/>
            <person name="Wortman J."/>
            <person name="Nusbaum C."/>
            <person name="Birren B."/>
        </authorList>
    </citation>
    <scope>NUCLEOTIDE SEQUENCE [LARGE SCALE GENOMIC DNA]</scope>
    <source>
        <strain evidence="1">CBS 10118</strain>
    </source>
</reference>
<dbReference type="EMBL" id="CP144547">
    <property type="protein sequence ID" value="WVW86363.1"/>
    <property type="molecule type" value="Genomic_DNA"/>
</dbReference>
<protein>
    <submittedName>
        <fullName evidence="1">Uncharacterized protein</fullName>
    </submittedName>
</protein>
<dbReference type="EMBL" id="KI894024">
    <property type="protein sequence ID" value="OCF22872.1"/>
    <property type="molecule type" value="Genomic_DNA"/>
</dbReference>
<evidence type="ECO:0000313" key="3">
    <source>
        <dbReference type="Proteomes" id="UP000092730"/>
    </source>
</evidence>
<dbReference type="VEuPathDB" id="FungiDB:I302_07219"/>
<dbReference type="GeneID" id="30211618"/>
<dbReference type="RefSeq" id="XP_019043942.1">
    <property type="nucleotide sequence ID" value="XM_019193819.1"/>
</dbReference>
<proteinExistence type="predicted"/>
<name>A0A1B9FVS0_9TREE</name>
<dbReference type="KEGG" id="kbi:30211618"/>
<sequence length="191" mass="22660">MTDHQTSIVAQPKFWCPLPSTQADWFAFQRWREKNGNLIARITRSYLNGEYSRWSTPGKKSSHDVKSWYSSLPWVETALQWMSDLFRDRKDPSDVLDASLMANSYTHTIDRMGYYNDTYSHVCMPTLNKCVQELRPALEKSSENEEKLKLWESQVKDLHWPDEIPKCSKDREDKFLKWYDDMVKEGVYSEE</sequence>
<dbReference type="AlphaFoldDB" id="A0A1B9FVS0"/>
<dbReference type="Proteomes" id="UP000092730">
    <property type="component" value="Chromosome 7"/>
</dbReference>
<organism evidence="1">
    <name type="scientific">Kwoniella bestiolae CBS 10118</name>
    <dbReference type="NCBI Taxonomy" id="1296100"/>
    <lineage>
        <taxon>Eukaryota</taxon>
        <taxon>Fungi</taxon>
        <taxon>Dikarya</taxon>
        <taxon>Basidiomycota</taxon>
        <taxon>Agaricomycotina</taxon>
        <taxon>Tremellomycetes</taxon>
        <taxon>Tremellales</taxon>
        <taxon>Cryptococcaceae</taxon>
        <taxon>Kwoniella</taxon>
    </lineage>
</organism>
<evidence type="ECO:0000313" key="2">
    <source>
        <dbReference type="EMBL" id="WVW86363.1"/>
    </source>
</evidence>
<accession>A0A1B9FVS0</accession>
<reference evidence="2" key="2">
    <citation type="submission" date="2013-07" db="EMBL/GenBank/DDBJ databases">
        <authorList>
            <consortium name="The Broad Institute Genome Sequencing Platform"/>
            <person name="Cuomo C."/>
            <person name="Litvintseva A."/>
            <person name="Chen Y."/>
            <person name="Heitman J."/>
            <person name="Sun S."/>
            <person name="Springer D."/>
            <person name="Dromer F."/>
            <person name="Young S.K."/>
            <person name="Zeng Q."/>
            <person name="Gargeya S."/>
            <person name="Fitzgerald M."/>
            <person name="Abouelleil A."/>
            <person name="Alvarado L."/>
            <person name="Berlin A.M."/>
            <person name="Chapman S.B."/>
            <person name="Dewar J."/>
            <person name="Goldberg J."/>
            <person name="Griggs A."/>
            <person name="Gujja S."/>
            <person name="Hansen M."/>
            <person name="Howarth C."/>
            <person name="Imamovic A."/>
            <person name="Larimer J."/>
            <person name="McCowan C."/>
            <person name="Murphy C."/>
            <person name="Pearson M."/>
            <person name="Priest M."/>
            <person name="Roberts A."/>
            <person name="Saif S."/>
            <person name="Shea T."/>
            <person name="Sykes S."/>
            <person name="Wortman J."/>
            <person name="Nusbaum C."/>
            <person name="Birren B."/>
        </authorList>
    </citation>
    <scope>NUCLEOTIDE SEQUENCE</scope>
    <source>
        <strain evidence="2">CBS 10118</strain>
    </source>
</reference>
<gene>
    <name evidence="1" type="ORF">I302_07219</name>
    <name evidence="2" type="ORF">I302_108407</name>
</gene>
<reference evidence="2" key="4">
    <citation type="submission" date="2024-02" db="EMBL/GenBank/DDBJ databases">
        <title>Comparative genomics of Cryptococcus and Kwoniella reveals pathogenesis evolution and contrasting modes of karyotype evolution via chromosome fusion or intercentromeric recombination.</title>
        <authorList>
            <person name="Coelho M.A."/>
            <person name="David-Palma M."/>
            <person name="Shea T."/>
            <person name="Bowers K."/>
            <person name="McGinley-Smith S."/>
            <person name="Mohammad A.W."/>
            <person name="Gnirke A."/>
            <person name="Yurkov A.M."/>
            <person name="Nowrousian M."/>
            <person name="Sun S."/>
            <person name="Cuomo C.A."/>
            <person name="Heitman J."/>
        </authorList>
    </citation>
    <scope>NUCLEOTIDE SEQUENCE</scope>
    <source>
        <strain evidence="2">CBS 10118</strain>
    </source>
</reference>
<keyword evidence="3" id="KW-1185">Reference proteome</keyword>
<reference evidence="1" key="3">
    <citation type="submission" date="2014-01" db="EMBL/GenBank/DDBJ databases">
        <title>Evolution of pathogenesis and genome organization in the Tremellales.</title>
        <authorList>
            <person name="Cuomo C."/>
            <person name="Litvintseva A."/>
            <person name="Heitman J."/>
            <person name="Chen Y."/>
            <person name="Sun S."/>
            <person name="Springer D."/>
            <person name="Dromer F."/>
            <person name="Young S."/>
            <person name="Zeng Q."/>
            <person name="Chapman S."/>
            <person name="Gujja S."/>
            <person name="Saif S."/>
            <person name="Birren B."/>
        </authorList>
    </citation>
    <scope>NUCLEOTIDE SEQUENCE</scope>
    <source>
        <strain evidence="1">CBS 10118</strain>
    </source>
</reference>
<evidence type="ECO:0000313" key="1">
    <source>
        <dbReference type="EMBL" id="OCF22872.1"/>
    </source>
</evidence>